<keyword evidence="2" id="KW-0472">Membrane</keyword>
<dbReference type="InterPro" id="IPR051200">
    <property type="entry name" value="Host-pathogen_enzymatic-act"/>
</dbReference>
<dbReference type="SUPFAM" id="SSF51004">
    <property type="entry name" value="C-terminal (heme d1) domain of cytochrome cd1-nitrite reductase"/>
    <property type="match status" value="1"/>
</dbReference>
<dbReference type="SUPFAM" id="SSF47090">
    <property type="entry name" value="PGBD-like"/>
    <property type="match status" value="3"/>
</dbReference>
<dbReference type="InterPro" id="IPR011048">
    <property type="entry name" value="Haem_d1_sf"/>
</dbReference>
<dbReference type="InterPro" id="IPR036365">
    <property type="entry name" value="PGBD-like_sf"/>
</dbReference>
<reference evidence="4 5" key="1">
    <citation type="submission" date="2008-07" db="EMBL/GenBank/DDBJ databases">
        <authorList>
            <person name="Tandeau de Marsac N."/>
            <person name="Ferriera S."/>
            <person name="Johnson J."/>
            <person name="Kravitz S."/>
            <person name="Beeson K."/>
            <person name="Sutton G."/>
            <person name="Rogers Y.-H."/>
            <person name="Friedman R."/>
            <person name="Frazier M."/>
            <person name="Venter J.C."/>
        </authorList>
    </citation>
    <scope>NUCLEOTIDE SEQUENCE [LARGE SCALE GENOMIC DNA]</scope>
    <source>
        <strain evidence="4 5">PCC 7420</strain>
    </source>
</reference>
<dbReference type="InterPro" id="IPR002477">
    <property type="entry name" value="Peptidoglycan-bd-like"/>
</dbReference>
<dbReference type="Gene3D" id="2.130.10.10">
    <property type="entry name" value="YVTN repeat-like/Quinoprotein amine dehydrogenase"/>
    <property type="match status" value="2"/>
</dbReference>
<feature type="compositionally biased region" description="Basic and acidic residues" evidence="1">
    <location>
        <begin position="393"/>
        <end position="403"/>
    </location>
</feature>
<sequence length="734" mass="79584">MENPASLHVAVTDEALATSDPKPPASSSIFIPIDRKKPLSAAWIPFIFLSMALFIVSLASPVLALRKGNSGAEVTNLQKTLQAEGYFNGPITGYYGPLTEAAVIQFQQANGLSPDGIVGTNTTATLESDSAAATDASLDTPLEFESPIPEPEKPAVSARPNFILQRGDRNSQVTSLQRNLQVAGYFNGPITGYYGSTTQDAVIQLQQAKGLTVDGMAGPKTRAALESTPVSSASQTAPSTEATEDRMGFANPGLVLKRGSRNSDVTALQRTLQAQGYYDGPITGYYGNLTENAVIQYQKAKGLTVDGMVGANTKAALELPSATTTESSIESSTSELNQSTSEESGDESTFTQDSFIKPEENYDPIPLNQDSFSTPTENSDNSPFNQDSFINEDSEKKKNDEQRQSSQMTLKQTISGKISPKSIVHSGRGLFFAQNMMYSHTITVYNRQYDLVKTIADAVNLEKYGHSKGNGTYKGSPVEAAFSDNGKYAWVSNYQMYGSGFNNPGSDKCSPAQKTDNSFLYRISTDSLAIDQVIEVGSVPKFVATSPDNRFALVSNWCSWDLSVVDIQQNQEVRRIKLGRYPRGIAVDAASQKAYVAVMGSYDIAVVDLNDFSLDWIKNIGNSPRHLSIDPGGQYLYATLNGEGTVAKIDLFTGKVLRKVVTGNAPRSMDISDDGEFLYVVNYHSNTMSKVRTRDMSIQQTVNTNANPIGVTYDPETNQVWVACYSGTIMVFQD</sequence>
<dbReference type="OrthoDB" id="6197780at2"/>
<dbReference type="EMBL" id="DS989847">
    <property type="protein sequence ID" value="EDX76107.1"/>
    <property type="molecule type" value="Genomic_DNA"/>
</dbReference>
<dbReference type="HOGENOM" id="CLU_021205_0_0_3"/>
<dbReference type="InterPro" id="IPR015943">
    <property type="entry name" value="WD40/YVTN_repeat-like_dom_sf"/>
</dbReference>
<organism evidence="4 5">
    <name type="scientific">Coleofasciculus chthonoplastes PCC 7420</name>
    <dbReference type="NCBI Taxonomy" id="118168"/>
    <lineage>
        <taxon>Bacteria</taxon>
        <taxon>Bacillati</taxon>
        <taxon>Cyanobacteriota</taxon>
        <taxon>Cyanophyceae</taxon>
        <taxon>Coleofasciculales</taxon>
        <taxon>Coleofasciculaceae</taxon>
        <taxon>Coleofasciculus</taxon>
    </lineage>
</organism>
<proteinExistence type="predicted"/>
<dbReference type="PANTHER" id="PTHR47197:SF3">
    <property type="entry name" value="DIHYDRO-HEME D1 DEHYDROGENASE"/>
    <property type="match status" value="1"/>
</dbReference>
<feature type="region of interest" description="Disordered" evidence="1">
    <location>
        <begin position="224"/>
        <end position="245"/>
    </location>
</feature>
<dbReference type="PANTHER" id="PTHR47197">
    <property type="entry name" value="PROTEIN NIRF"/>
    <property type="match status" value="1"/>
</dbReference>
<dbReference type="Proteomes" id="UP000003835">
    <property type="component" value="Unassembled WGS sequence"/>
</dbReference>
<gene>
    <name evidence="4" type="ORF">MC7420_5541</name>
</gene>
<feature type="domain" description="Peptidoglycan binding-like" evidence="3">
    <location>
        <begin position="170"/>
        <end position="225"/>
    </location>
</feature>
<feature type="domain" description="Peptidoglycan binding-like" evidence="3">
    <location>
        <begin position="262"/>
        <end position="317"/>
    </location>
</feature>
<name>B4VP91_9CYAN</name>
<accession>B4VP91</accession>
<feature type="domain" description="Peptidoglycan binding-like" evidence="3">
    <location>
        <begin position="70"/>
        <end position="126"/>
    </location>
</feature>
<dbReference type="Gene3D" id="1.10.101.10">
    <property type="entry name" value="PGBD-like superfamily/PGBD"/>
    <property type="match status" value="3"/>
</dbReference>
<keyword evidence="2" id="KW-1133">Transmembrane helix</keyword>
<evidence type="ECO:0000313" key="4">
    <source>
        <dbReference type="EMBL" id="EDX76107.1"/>
    </source>
</evidence>
<dbReference type="InterPro" id="IPR036366">
    <property type="entry name" value="PGBDSf"/>
</dbReference>
<dbReference type="Pfam" id="PF01471">
    <property type="entry name" value="PG_binding_1"/>
    <property type="match status" value="3"/>
</dbReference>
<dbReference type="eggNOG" id="COG3409">
    <property type="taxonomic scope" value="Bacteria"/>
</dbReference>
<feature type="transmembrane region" description="Helical" evidence="2">
    <location>
        <begin position="42"/>
        <end position="65"/>
    </location>
</feature>
<protein>
    <submittedName>
        <fullName evidence="4">Putative peptidoglycan binding domain protein</fullName>
    </submittedName>
</protein>
<feature type="compositionally biased region" description="Polar residues" evidence="1">
    <location>
        <begin position="228"/>
        <end position="241"/>
    </location>
</feature>
<evidence type="ECO:0000259" key="3">
    <source>
        <dbReference type="Pfam" id="PF01471"/>
    </source>
</evidence>
<dbReference type="eggNOG" id="COG3391">
    <property type="taxonomic scope" value="Bacteria"/>
</dbReference>
<feature type="compositionally biased region" description="Polar residues" evidence="1">
    <location>
        <begin position="336"/>
        <end position="354"/>
    </location>
</feature>
<evidence type="ECO:0000256" key="1">
    <source>
        <dbReference type="SAM" id="MobiDB-lite"/>
    </source>
</evidence>
<feature type="compositionally biased region" description="Low complexity" evidence="1">
    <location>
        <begin position="321"/>
        <end position="335"/>
    </location>
</feature>
<dbReference type="STRING" id="118168.MC7420_5541"/>
<feature type="compositionally biased region" description="Polar residues" evidence="1">
    <location>
        <begin position="404"/>
        <end position="415"/>
    </location>
</feature>
<keyword evidence="5" id="KW-1185">Reference proteome</keyword>
<dbReference type="RefSeq" id="WP_006100593.1">
    <property type="nucleotide sequence ID" value="NZ_DS989847.1"/>
</dbReference>
<dbReference type="AlphaFoldDB" id="B4VP91"/>
<feature type="compositionally biased region" description="Polar residues" evidence="1">
    <location>
        <begin position="368"/>
        <end position="391"/>
    </location>
</feature>
<keyword evidence="2" id="KW-0812">Transmembrane</keyword>
<evidence type="ECO:0000313" key="5">
    <source>
        <dbReference type="Proteomes" id="UP000003835"/>
    </source>
</evidence>
<dbReference type="Pfam" id="PF02239">
    <property type="entry name" value="Cytochrom_D1"/>
    <property type="match status" value="1"/>
</dbReference>
<feature type="region of interest" description="Disordered" evidence="1">
    <location>
        <begin position="320"/>
        <end position="415"/>
    </location>
</feature>
<evidence type="ECO:0000256" key="2">
    <source>
        <dbReference type="SAM" id="Phobius"/>
    </source>
</evidence>